<sequence length="68" mass="7526">MDMVGMEPVRPGAETKSCGSSALGRGKLQLKFDLADQMPVQPSHHVREALRDYTTTRRSGKLYMPPHG</sequence>
<reference evidence="2" key="1">
    <citation type="journal article" date="2023" name="bioRxiv">
        <title>Scaffold-level genome assemblies of two parasitoid biocontrol wasps reveal the parthenogenesis mechanism and an associated novel virus.</title>
        <authorList>
            <person name="Inwood S."/>
            <person name="Skelly J."/>
            <person name="Guhlin J."/>
            <person name="Harrop T."/>
            <person name="Goldson S."/>
            <person name="Dearden P."/>
        </authorList>
    </citation>
    <scope>NUCLEOTIDE SEQUENCE</scope>
    <source>
        <strain evidence="2">Irish</strain>
        <tissue evidence="2">Whole body</tissue>
    </source>
</reference>
<reference evidence="2" key="2">
    <citation type="submission" date="2023-03" db="EMBL/GenBank/DDBJ databases">
        <authorList>
            <person name="Inwood S.N."/>
            <person name="Skelly J.G."/>
            <person name="Guhlin J."/>
            <person name="Harrop T.W.R."/>
            <person name="Goldson S.G."/>
            <person name="Dearden P.K."/>
        </authorList>
    </citation>
    <scope>NUCLEOTIDE SEQUENCE</scope>
    <source>
        <strain evidence="2">Irish</strain>
        <tissue evidence="2">Whole body</tissue>
    </source>
</reference>
<keyword evidence="3" id="KW-1185">Reference proteome</keyword>
<organism evidence="2 3">
    <name type="scientific">Microctonus aethiopoides</name>
    <dbReference type="NCBI Taxonomy" id="144406"/>
    <lineage>
        <taxon>Eukaryota</taxon>
        <taxon>Metazoa</taxon>
        <taxon>Ecdysozoa</taxon>
        <taxon>Arthropoda</taxon>
        <taxon>Hexapoda</taxon>
        <taxon>Insecta</taxon>
        <taxon>Pterygota</taxon>
        <taxon>Neoptera</taxon>
        <taxon>Endopterygota</taxon>
        <taxon>Hymenoptera</taxon>
        <taxon>Apocrita</taxon>
        <taxon>Ichneumonoidea</taxon>
        <taxon>Braconidae</taxon>
        <taxon>Euphorinae</taxon>
        <taxon>Microctonus</taxon>
    </lineage>
</organism>
<protein>
    <submittedName>
        <fullName evidence="2">Uncharacterized protein</fullName>
    </submittedName>
</protein>
<comment type="caution">
    <text evidence="2">The sequence shown here is derived from an EMBL/GenBank/DDBJ whole genome shotgun (WGS) entry which is preliminary data.</text>
</comment>
<feature type="region of interest" description="Disordered" evidence="1">
    <location>
        <begin position="1"/>
        <end position="21"/>
    </location>
</feature>
<dbReference type="EMBL" id="JAQQBS010001422">
    <property type="protein sequence ID" value="KAK0164475.1"/>
    <property type="molecule type" value="Genomic_DNA"/>
</dbReference>
<accession>A0AA39F7N2</accession>
<evidence type="ECO:0000256" key="1">
    <source>
        <dbReference type="SAM" id="MobiDB-lite"/>
    </source>
</evidence>
<gene>
    <name evidence="2" type="ORF">PV328_003099</name>
</gene>
<dbReference type="AlphaFoldDB" id="A0AA39F7N2"/>
<evidence type="ECO:0000313" key="2">
    <source>
        <dbReference type="EMBL" id="KAK0164475.1"/>
    </source>
</evidence>
<evidence type="ECO:0000313" key="3">
    <source>
        <dbReference type="Proteomes" id="UP001168990"/>
    </source>
</evidence>
<proteinExistence type="predicted"/>
<dbReference type="Proteomes" id="UP001168990">
    <property type="component" value="Unassembled WGS sequence"/>
</dbReference>
<name>A0AA39F7N2_9HYME</name>